<dbReference type="InterPro" id="IPR002110">
    <property type="entry name" value="Ankyrin_rpt"/>
</dbReference>
<proteinExistence type="inferred from homology"/>
<comment type="caution">
    <text evidence="6">Lacks conserved residue(s) required for the propagation of feature annotation.</text>
</comment>
<comment type="similarity">
    <text evidence="6">Belongs to the TRAFAC class myosin-kinesin ATPase superfamily. Myosin family.</text>
</comment>
<evidence type="ECO:0000256" key="5">
    <source>
        <dbReference type="PROSITE-ProRule" id="PRU00023"/>
    </source>
</evidence>
<evidence type="ECO:0000256" key="1">
    <source>
        <dbReference type="ARBA" id="ARBA00022741"/>
    </source>
</evidence>
<feature type="region of interest" description="Disordered" evidence="7">
    <location>
        <begin position="312"/>
        <end position="337"/>
    </location>
</feature>
<dbReference type="PANTHER" id="PTHR47335:SF1">
    <property type="entry name" value="UNCONVENTIONAL MYOSIN-XVI"/>
    <property type="match status" value="1"/>
</dbReference>
<keyword evidence="3 6" id="KW-0518">Myosin</keyword>
<dbReference type="STRING" id="400727.A0A2T7NBD7"/>
<dbReference type="OrthoDB" id="6108017at2759"/>
<dbReference type="GO" id="GO:0003774">
    <property type="term" value="F:cytoskeletal motor activity"/>
    <property type="evidence" value="ECO:0007669"/>
    <property type="project" value="InterPro"/>
</dbReference>
<feature type="domain" description="Myosin motor" evidence="8">
    <location>
        <begin position="733"/>
        <end position="859"/>
    </location>
</feature>
<dbReference type="GO" id="GO:0016459">
    <property type="term" value="C:myosin complex"/>
    <property type="evidence" value="ECO:0007669"/>
    <property type="project" value="UniProtKB-KW"/>
</dbReference>
<dbReference type="SUPFAM" id="SSF48403">
    <property type="entry name" value="Ankyrin repeat"/>
    <property type="match status" value="1"/>
</dbReference>
<dbReference type="Gene3D" id="1.25.40.20">
    <property type="entry name" value="Ankyrin repeat-containing domain"/>
    <property type="match status" value="2"/>
</dbReference>
<dbReference type="InterPro" id="IPR036770">
    <property type="entry name" value="Ankyrin_rpt-contain_sf"/>
</dbReference>
<keyword evidence="5" id="KW-0040">ANK repeat</keyword>
<dbReference type="Gene3D" id="1.20.120.720">
    <property type="entry name" value="Myosin VI head, motor domain, U50 subdomain"/>
    <property type="match status" value="1"/>
</dbReference>
<keyword evidence="6" id="KW-0009">Actin-binding</keyword>
<name>A0A2T7NBD7_POMCA</name>
<accession>A0A2T7NBD7</accession>
<dbReference type="Proteomes" id="UP000245119">
    <property type="component" value="Linkage Group LG14"/>
</dbReference>
<evidence type="ECO:0000256" key="6">
    <source>
        <dbReference type="PROSITE-ProRule" id="PRU00782"/>
    </source>
</evidence>
<protein>
    <recommendedName>
        <fullName evidence="8">Myosin motor domain-containing protein</fullName>
    </recommendedName>
</protein>
<feature type="domain" description="Myosin motor" evidence="8">
    <location>
        <begin position="506"/>
        <end position="732"/>
    </location>
</feature>
<dbReference type="PROSITE" id="PS50297">
    <property type="entry name" value="ANK_REP_REGION"/>
    <property type="match status" value="4"/>
</dbReference>
<evidence type="ECO:0000256" key="3">
    <source>
        <dbReference type="ARBA" id="ARBA00023123"/>
    </source>
</evidence>
<evidence type="ECO:0000256" key="4">
    <source>
        <dbReference type="ARBA" id="ARBA00023175"/>
    </source>
</evidence>
<reference evidence="9 10" key="1">
    <citation type="submission" date="2018-04" db="EMBL/GenBank/DDBJ databases">
        <title>The genome of golden apple snail Pomacea canaliculata provides insight into stress tolerance and invasive adaptation.</title>
        <authorList>
            <person name="Liu C."/>
            <person name="Liu B."/>
            <person name="Ren Y."/>
            <person name="Zhang Y."/>
            <person name="Wang H."/>
            <person name="Li S."/>
            <person name="Jiang F."/>
            <person name="Yin L."/>
            <person name="Zhang G."/>
            <person name="Qian W."/>
            <person name="Fan W."/>
        </authorList>
    </citation>
    <scope>NUCLEOTIDE SEQUENCE [LARGE SCALE GENOMIC DNA]</scope>
    <source>
        <strain evidence="9">SZHN2017</strain>
        <tissue evidence="9">Muscle</tissue>
    </source>
</reference>
<dbReference type="GO" id="GO:0003779">
    <property type="term" value="F:actin binding"/>
    <property type="evidence" value="ECO:0007669"/>
    <property type="project" value="UniProtKB-KW"/>
</dbReference>
<evidence type="ECO:0000259" key="8">
    <source>
        <dbReference type="PROSITE" id="PS51456"/>
    </source>
</evidence>
<dbReference type="InterPro" id="IPR052838">
    <property type="entry name" value="Myosin-XVI"/>
</dbReference>
<evidence type="ECO:0000313" key="10">
    <source>
        <dbReference type="Proteomes" id="UP000245119"/>
    </source>
</evidence>
<evidence type="ECO:0000256" key="7">
    <source>
        <dbReference type="SAM" id="MobiDB-lite"/>
    </source>
</evidence>
<dbReference type="InterPro" id="IPR001609">
    <property type="entry name" value="Myosin_head_motor_dom-like"/>
</dbReference>
<dbReference type="PANTHER" id="PTHR47335">
    <property type="entry name" value="UNCONVENTIONAL MYOSIN-XVI"/>
    <property type="match status" value="1"/>
</dbReference>
<feature type="repeat" description="ANK" evidence="5">
    <location>
        <begin position="222"/>
        <end position="254"/>
    </location>
</feature>
<dbReference type="Gene3D" id="1.20.58.530">
    <property type="match status" value="1"/>
</dbReference>
<dbReference type="SUPFAM" id="SSF52540">
    <property type="entry name" value="P-loop containing nucleoside triphosphate hydrolases"/>
    <property type="match status" value="1"/>
</dbReference>
<dbReference type="SMART" id="SM00242">
    <property type="entry name" value="MYSc"/>
    <property type="match status" value="1"/>
</dbReference>
<dbReference type="Pfam" id="PF00063">
    <property type="entry name" value="Myosin_head"/>
    <property type="match status" value="3"/>
</dbReference>
<keyword evidence="2" id="KW-0067">ATP-binding</keyword>
<dbReference type="InterPro" id="IPR036961">
    <property type="entry name" value="Kinesin_motor_dom_sf"/>
</dbReference>
<comment type="caution">
    <text evidence="9">The sequence shown here is derived from an EMBL/GenBank/DDBJ whole genome shotgun (WGS) entry which is preliminary data.</text>
</comment>
<dbReference type="AlphaFoldDB" id="A0A2T7NBD7"/>
<dbReference type="SMART" id="SM00248">
    <property type="entry name" value="ANK"/>
    <property type="match status" value="5"/>
</dbReference>
<organism evidence="9 10">
    <name type="scientific">Pomacea canaliculata</name>
    <name type="common">Golden apple snail</name>
    <dbReference type="NCBI Taxonomy" id="400727"/>
    <lineage>
        <taxon>Eukaryota</taxon>
        <taxon>Metazoa</taxon>
        <taxon>Spiralia</taxon>
        <taxon>Lophotrochozoa</taxon>
        <taxon>Mollusca</taxon>
        <taxon>Gastropoda</taxon>
        <taxon>Caenogastropoda</taxon>
        <taxon>Architaenioglossa</taxon>
        <taxon>Ampullarioidea</taxon>
        <taxon>Ampullariidae</taxon>
        <taxon>Pomacea</taxon>
    </lineage>
</organism>
<dbReference type="Pfam" id="PF12796">
    <property type="entry name" value="Ank_2"/>
    <property type="match status" value="2"/>
</dbReference>
<feature type="region of interest" description="Actin-binding" evidence="6">
    <location>
        <begin position="735"/>
        <end position="757"/>
    </location>
</feature>
<keyword evidence="1" id="KW-0547">Nucleotide-binding</keyword>
<feature type="repeat" description="ANK" evidence="5">
    <location>
        <begin position="92"/>
        <end position="124"/>
    </location>
</feature>
<feature type="repeat" description="ANK" evidence="5">
    <location>
        <begin position="255"/>
        <end position="287"/>
    </location>
</feature>
<dbReference type="GO" id="GO:0005524">
    <property type="term" value="F:ATP binding"/>
    <property type="evidence" value="ECO:0007669"/>
    <property type="project" value="UniProtKB-KW"/>
</dbReference>
<gene>
    <name evidence="9" type="ORF">C0Q70_21026</name>
</gene>
<dbReference type="Gene3D" id="1.20.5.4820">
    <property type="match status" value="1"/>
</dbReference>
<dbReference type="CDD" id="cd00124">
    <property type="entry name" value="MYSc"/>
    <property type="match status" value="1"/>
</dbReference>
<evidence type="ECO:0000256" key="2">
    <source>
        <dbReference type="ARBA" id="ARBA00022840"/>
    </source>
</evidence>
<dbReference type="PROSITE" id="PS51456">
    <property type="entry name" value="MYOSIN_MOTOR"/>
    <property type="match status" value="2"/>
</dbReference>
<keyword evidence="10" id="KW-1185">Reference proteome</keyword>
<dbReference type="PROSITE" id="PS50088">
    <property type="entry name" value="ANK_REPEAT"/>
    <property type="match status" value="4"/>
</dbReference>
<feature type="repeat" description="ANK" evidence="5">
    <location>
        <begin position="125"/>
        <end position="157"/>
    </location>
</feature>
<dbReference type="Gene3D" id="3.40.850.10">
    <property type="entry name" value="Kinesin motor domain"/>
    <property type="match status" value="2"/>
</dbReference>
<dbReference type="EMBL" id="PZQS01000014">
    <property type="protein sequence ID" value="PVD18477.1"/>
    <property type="molecule type" value="Genomic_DNA"/>
</dbReference>
<dbReference type="InterPro" id="IPR027417">
    <property type="entry name" value="P-loop_NTPase"/>
</dbReference>
<evidence type="ECO:0000313" key="9">
    <source>
        <dbReference type="EMBL" id="PVD18477.1"/>
    </source>
</evidence>
<sequence>METRDILVPEERIKMCREMRTRQVENYKKFMALQEQQQPQPQRLFPRKPNKKGTTVHFHSSYILQSAIEEVDGKQVLTLLNTGADYNFKTGNGSSLLHKCCAEGNVAMAELLVLKGADVNAADDDWWTPLHVACYQDNADIVQLLLTNEADLSLMDVDGNFPIDHAPQHTDSWETIISFMEAKGLTERKMKKLRQLRGRQVEDEVRAIIQTSRDVSKAVTSDGVTFLHMACANGYTKCGQLLLKHGAQVNAVTTSGWTPLHCSAKFCQAKMVELLLKHGADTSCVNHEGNTAQDVAMGEEIQKLIRKARCAERKSATGGGSMEETADGEEEHSGSVSRIMRPFRLPLSKADRLMEGQTLLYGGTFMTLETGQPDIDLSSTQTSRKEETVVDDDNDSYKQVFISSVYSMHSSEKVKFFSFYFTFTYHWCSCHSKGELPLPGTDDDLSKLPSLSEEIILDAILQRYSRSQIYANPLLEAFGNAQTTRNHNSSRFAKYMELIFAPDGCVLGVSKLLQVPFEDLVSALTVDVLMARGEELRKTLSVAQACDNRDALAKALYNRLFSWIVNGINQLVAPLEDSPDKKLCFGILDIFGFENLEKNDFEQMCINLANEQMQVFYQQQVFQQEIADCLAEEVPPVEVTFPSGQEVVDVFMQRNTGIFDLLDEESCFPKATDKTLATKLHNSLGKKYNRVYKSPKSGGTSFTIVHYAGTVQYHLAGVLEKNRDTLHSSLTFNSLKEMVTKLEFSAPHFVHCIKPNQTLEALTADRKYVSIQLCYGGILQTAIVRKDGYAVRCSFQEFVEKYPALIMFQKPKKPRSDYQQQSAALLSTFSIPISQVGCNKVFLHLHQARELDAHEAALNVKVIITQSVVRRFLARHLASKLRKSREVYTQKELSQREVKTTTEDTSPEEELIAKENEEEEESIYGHVFDDDQEIFLRKKPRDRLTGVPADVQHSLDFLDDVIREFTSNTRELDLKQDSGQMSLRRSFLTVIGGICACLWRSNWLENTARMASRLVAQHLLQKVAINAETKKSITKL</sequence>
<keyword evidence="4" id="KW-0505">Motor protein</keyword>